<reference evidence="2" key="1">
    <citation type="journal article" date="2019" name="Int. J. Syst. Evol. Microbiol.">
        <title>The Global Catalogue of Microorganisms (GCM) 10K type strain sequencing project: providing services to taxonomists for standard genome sequencing and annotation.</title>
        <authorList>
            <consortium name="The Broad Institute Genomics Platform"/>
            <consortium name="The Broad Institute Genome Sequencing Center for Infectious Disease"/>
            <person name="Wu L."/>
            <person name="Ma J."/>
        </authorList>
    </citation>
    <scope>NUCLEOTIDE SEQUENCE [LARGE SCALE GENOMIC DNA]</scope>
    <source>
        <strain evidence="2">FCH27</strain>
    </source>
</reference>
<dbReference type="Proteomes" id="UP001596524">
    <property type="component" value="Unassembled WGS sequence"/>
</dbReference>
<gene>
    <name evidence="1" type="ORF">ACFQO6_18965</name>
</gene>
<sequence>MSTRRRVDRLRDGVRRQVGARVAGAAGLDELVDLESDVTSLAEAIRENRELEVPLTAMVDRLEREVAEVLSRRTHGSTGEGMGA</sequence>
<evidence type="ECO:0000313" key="1">
    <source>
        <dbReference type="EMBL" id="MFC7362359.1"/>
    </source>
</evidence>
<protein>
    <submittedName>
        <fullName evidence="1">Uncharacterized protein</fullName>
    </submittedName>
</protein>
<proteinExistence type="predicted"/>
<organism evidence="1 2">
    <name type="scientific">Nocardioides astragali</name>
    <dbReference type="NCBI Taxonomy" id="1776736"/>
    <lineage>
        <taxon>Bacteria</taxon>
        <taxon>Bacillati</taxon>
        <taxon>Actinomycetota</taxon>
        <taxon>Actinomycetes</taxon>
        <taxon>Propionibacteriales</taxon>
        <taxon>Nocardioidaceae</taxon>
        <taxon>Nocardioides</taxon>
    </lineage>
</organism>
<dbReference type="EMBL" id="JBHTCH010000023">
    <property type="protein sequence ID" value="MFC7362359.1"/>
    <property type="molecule type" value="Genomic_DNA"/>
</dbReference>
<comment type="caution">
    <text evidence="1">The sequence shown here is derived from an EMBL/GenBank/DDBJ whole genome shotgun (WGS) entry which is preliminary data.</text>
</comment>
<keyword evidence="2" id="KW-1185">Reference proteome</keyword>
<dbReference type="RefSeq" id="WP_255892997.1">
    <property type="nucleotide sequence ID" value="NZ_JAFMZM010000008.1"/>
</dbReference>
<evidence type="ECO:0000313" key="2">
    <source>
        <dbReference type="Proteomes" id="UP001596524"/>
    </source>
</evidence>
<accession>A0ABW2N930</accession>
<name>A0ABW2N930_9ACTN</name>